<dbReference type="OrthoDB" id="438224at2759"/>
<dbReference type="Pfam" id="PF16761">
    <property type="entry name" value="Clr2_transil"/>
    <property type="match status" value="1"/>
</dbReference>
<sequence>MTTSSKPAAASEMAPIKIDLSAPIYGSDGTGIVPNNANERVEAAEELLDALKNAFLRQLSKAGPQGDTMRARFGTGEYEFVGQMPVGYTHARKDPDGRRDIRIYGHPSGKSYNSVAKFMLHVVFLLNLKVNRSPRSSLAAPAPVLTSKGNVRRLKNKLYTLTPNSDEWNNTFNELMDAENPQTKSEEEDEDDDVIEAPSEDEDDDEVIKPKSKGKQASKIKAPKNIEAPIKVDPLHPATNMGSSENPVGANHLAPFDAFKRTKYLSKFNKDTLANYNNVVCGWSRLTRYKKDWAAKLVLREKKALKQGAKSDHHA</sequence>
<feature type="region of interest" description="Disordered" evidence="1">
    <location>
        <begin position="178"/>
        <end position="221"/>
    </location>
</feature>
<evidence type="ECO:0000256" key="1">
    <source>
        <dbReference type="SAM" id="MobiDB-lite"/>
    </source>
</evidence>
<protein>
    <recommendedName>
        <fullName evidence="2">Cryptic loci regulator 2 N-terminal domain-containing protein</fullName>
    </recommendedName>
</protein>
<dbReference type="AlphaFoldDB" id="A0A9P8GD05"/>
<name>A0A9P8GD05_AURME</name>
<accession>A0A9P8GD05</accession>
<evidence type="ECO:0000259" key="2">
    <source>
        <dbReference type="Pfam" id="PF16761"/>
    </source>
</evidence>
<dbReference type="Proteomes" id="UP000767238">
    <property type="component" value="Unassembled WGS sequence"/>
</dbReference>
<feature type="compositionally biased region" description="Basic residues" evidence="1">
    <location>
        <begin position="210"/>
        <end position="221"/>
    </location>
</feature>
<feature type="compositionally biased region" description="Acidic residues" evidence="1">
    <location>
        <begin position="186"/>
        <end position="206"/>
    </location>
</feature>
<evidence type="ECO:0000313" key="3">
    <source>
        <dbReference type="EMBL" id="KAH0217798.1"/>
    </source>
</evidence>
<proteinExistence type="predicted"/>
<feature type="domain" description="Cryptic loci regulator 2 N-terminal" evidence="2">
    <location>
        <begin position="84"/>
        <end position="129"/>
    </location>
</feature>
<dbReference type="InterPro" id="IPR031915">
    <property type="entry name" value="Clr2_N"/>
</dbReference>
<reference evidence="3" key="2">
    <citation type="submission" date="2021-08" db="EMBL/GenBank/DDBJ databases">
        <authorList>
            <person name="Gostincar C."/>
            <person name="Sun X."/>
            <person name="Song Z."/>
            <person name="Gunde-Cimerman N."/>
        </authorList>
    </citation>
    <scope>NUCLEOTIDE SEQUENCE</scope>
    <source>
        <strain evidence="3">EXF-8016</strain>
    </source>
</reference>
<feature type="non-terminal residue" evidence="3">
    <location>
        <position position="315"/>
    </location>
</feature>
<dbReference type="EMBL" id="JAHFYH010000053">
    <property type="protein sequence ID" value="KAH0217798.1"/>
    <property type="molecule type" value="Genomic_DNA"/>
</dbReference>
<reference evidence="3" key="1">
    <citation type="journal article" date="2021" name="J Fungi (Basel)">
        <title>Virulence traits and population genomics of the black yeast Aureobasidium melanogenum.</title>
        <authorList>
            <person name="Cernosa A."/>
            <person name="Sun X."/>
            <person name="Gostincar C."/>
            <person name="Fang C."/>
            <person name="Gunde-Cimerman N."/>
            <person name="Song Z."/>
        </authorList>
    </citation>
    <scope>NUCLEOTIDE SEQUENCE</scope>
    <source>
        <strain evidence="3">EXF-8016</strain>
    </source>
</reference>
<evidence type="ECO:0000313" key="4">
    <source>
        <dbReference type="Proteomes" id="UP000767238"/>
    </source>
</evidence>
<comment type="caution">
    <text evidence="3">The sequence shown here is derived from an EMBL/GenBank/DDBJ whole genome shotgun (WGS) entry which is preliminary data.</text>
</comment>
<organism evidence="3 4">
    <name type="scientific">Aureobasidium melanogenum</name>
    <name type="common">Aureobasidium pullulans var. melanogenum</name>
    <dbReference type="NCBI Taxonomy" id="46634"/>
    <lineage>
        <taxon>Eukaryota</taxon>
        <taxon>Fungi</taxon>
        <taxon>Dikarya</taxon>
        <taxon>Ascomycota</taxon>
        <taxon>Pezizomycotina</taxon>
        <taxon>Dothideomycetes</taxon>
        <taxon>Dothideomycetidae</taxon>
        <taxon>Dothideales</taxon>
        <taxon>Saccotheciaceae</taxon>
        <taxon>Aureobasidium</taxon>
    </lineage>
</organism>
<gene>
    <name evidence="3" type="ORF">KCV03_g6855</name>
</gene>